<feature type="active site" description="Nucleophile" evidence="1">
    <location>
        <position position="164"/>
    </location>
</feature>
<dbReference type="STRING" id="582667.SAMN05192568_103927"/>
<dbReference type="Pfam" id="PF03734">
    <property type="entry name" value="YkuD"/>
    <property type="match status" value="1"/>
</dbReference>
<evidence type="ECO:0000259" key="2">
    <source>
        <dbReference type="PROSITE" id="PS52029"/>
    </source>
</evidence>
<keyword evidence="4" id="KW-1185">Reference proteome</keyword>
<dbReference type="AlphaFoldDB" id="A0A1I4S1Y4"/>
<gene>
    <name evidence="3" type="ORF">SAMN05192568_103927</name>
</gene>
<organism evidence="3 4">
    <name type="scientific">Methylobacterium pseudosasicola</name>
    <dbReference type="NCBI Taxonomy" id="582667"/>
    <lineage>
        <taxon>Bacteria</taxon>
        <taxon>Pseudomonadati</taxon>
        <taxon>Pseudomonadota</taxon>
        <taxon>Alphaproteobacteria</taxon>
        <taxon>Hyphomicrobiales</taxon>
        <taxon>Methylobacteriaceae</taxon>
        <taxon>Methylobacterium</taxon>
    </lineage>
</organism>
<dbReference type="GO" id="GO:0016740">
    <property type="term" value="F:transferase activity"/>
    <property type="evidence" value="ECO:0007669"/>
    <property type="project" value="InterPro"/>
</dbReference>
<dbReference type="PANTHER" id="PTHR38589">
    <property type="entry name" value="BLR0621 PROTEIN"/>
    <property type="match status" value="1"/>
</dbReference>
<name>A0A1I4S1Y4_9HYPH</name>
<dbReference type="GO" id="GO:0009252">
    <property type="term" value="P:peptidoglycan biosynthetic process"/>
    <property type="evidence" value="ECO:0007669"/>
    <property type="project" value="UniProtKB-KW"/>
</dbReference>
<dbReference type="EMBL" id="FOTK01000039">
    <property type="protein sequence ID" value="SFM58411.1"/>
    <property type="molecule type" value="Genomic_DNA"/>
</dbReference>
<dbReference type="PROSITE" id="PS52029">
    <property type="entry name" value="LD_TPASE"/>
    <property type="match status" value="1"/>
</dbReference>
<feature type="domain" description="L,D-TPase catalytic" evidence="2">
    <location>
        <begin position="10"/>
        <end position="188"/>
    </location>
</feature>
<comment type="pathway">
    <text evidence="1">Cell wall biogenesis; peptidoglycan biosynthesis.</text>
</comment>
<keyword evidence="1" id="KW-0133">Cell shape</keyword>
<evidence type="ECO:0000313" key="4">
    <source>
        <dbReference type="Proteomes" id="UP000199048"/>
    </source>
</evidence>
<accession>A0A1I4S1Y4</accession>
<evidence type="ECO:0000256" key="1">
    <source>
        <dbReference type="PROSITE-ProRule" id="PRU01373"/>
    </source>
</evidence>
<sequence length="188" mass="21022">MRGHRRERPGLVRVTLGEIRVRVLVGDRRRGQLLVGPAVIPCALGAGGIVCDKREGDGGSPRGRFRLRGGAYRSDHLGLRPRTALPLRATRPDDGWCDESRDRRYNRPIRLPAPGISAESMWRPDGLYDVVIDLDYNRAPIRKGRGSAIFLHIARDGYRPTEGCVALARADLLRLLRRLGPRTHLRIG</sequence>
<dbReference type="GO" id="GO:0008360">
    <property type="term" value="P:regulation of cell shape"/>
    <property type="evidence" value="ECO:0007669"/>
    <property type="project" value="UniProtKB-UniRule"/>
</dbReference>
<dbReference type="InterPro" id="IPR005490">
    <property type="entry name" value="LD_TPept_cat_dom"/>
</dbReference>
<protein>
    <submittedName>
        <fullName evidence="3">L,D-peptidoglycan transpeptidase YkuD, ErfK/YbiS/YcfS/YnhG family</fullName>
    </submittedName>
</protein>
<dbReference type="PANTHER" id="PTHR38589:SF1">
    <property type="entry name" value="BLR0621 PROTEIN"/>
    <property type="match status" value="1"/>
</dbReference>
<evidence type="ECO:0000313" key="3">
    <source>
        <dbReference type="EMBL" id="SFM58411.1"/>
    </source>
</evidence>
<feature type="active site" description="Proton donor/acceptor" evidence="1">
    <location>
        <position position="152"/>
    </location>
</feature>
<keyword evidence="1" id="KW-0573">Peptidoglycan synthesis</keyword>
<keyword evidence="1" id="KW-0961">Cell wall biogenesis/degradation</keyword>
<proteinExistence type="predicted"/>
<dbReference type="Proteomes" id="UP000199048">
    <property type="component" value="Unassembled WGS sequence"/>
</dbReference>
<reference evidence="4" key="1">
    <citation type="submission" date="2016-10" db="EMBL/GenBank/DDBJ databases">
        <authorList>
            <person name="Varghese N."/>
            <person name="Submissions S."/>
        </authorList>
    </citation>
    <scope>NUCLEOTIDE SEQUENCE [LARGE SCALE GENOMIC DNA]</scope>
    <source>
        <strain evidence="4">BL36</strain>
    </source>
</reference>
<dbReference type="GO" id="GO:0071555">
    <property type="term" value="P:cell wall organization"/>
    <property type="evidence" value="ECO:0007669"/>
    <property type="project" value="UniProtKB-UniRule"/>
</dbReference>
<dbReference type="OrthoDB" id="9804204at2"/>